<reference evidence="2" key="1">
    <citation type="journal article" date="2019" name="bioRxiv">
        <title>The Genome of the Zebra Mussel, Dreissena polymorpha: A Resource for Invasive Species Research.</title>
        <authorList>
            <person name="McCartney M.A."/>
            <person name="Auch B."/>
            <person name="Kono T."/>
            <person name="Mallez S."/>
            <person name="Zhang Y."/>
            <person name="Obille A."/>
            <person name="Becker A."/>
            <person name="Abrahante J.E."/>
            <person name="Garbe J."/>
            <person name="Badalamenti J.P."/>
            <person name="Herman A."/>
            <person name="Mangelson H."/>
            <person name="Liachko I."/>
            <person name="Sullivan S."/>
            <person name="Sone E.D."/>
            <person name="Koren S."/>
            <person name="Silverstein K.A.T."/>
            <person name="Beckman K.B."/>
            <person name="Gohl D.M."/>
        </authorList>
    </citation>
    <scope>NUCLEOTIDE SEQUENCE</scope>
    <source>
        <strain evidence="2">Duluth1</strain>
        <tissue evidence="2">Whole animal</tissue>
    </source>
</reference>
<sequence length="119" mass="13509">MNSDQLIPVVEEQTEHDCVIINPLETTKDAFRNLPRTANVTAHQDDAPFEADSKQYNDASETTLPFPKEETHVGMRETDANTEKEMHEHAKSESASEDERISLEQSHGYLPPEVVFLEK</sequence>
<name>A0A9D4KZS3_DREPO</name>
<reference evidence="2" key="2">
    <citation type="submission" date="2020-11" db="EMBL/GenBank/DDBJ databases">
        <authorList>
            <person name="McCartney M.A."/>
            <person name="Auch B."/>
            <person name="Kono T."/>
            <person name="Mallez S."/>
            <person name="Becker A."/>
            <person name="Gohl D.M."/>
            <person name="Silverstein K.A.T."/>
            <person name="Koren S."/>
            <person name="Bechman K.B."/>
            <person name="Herman A."/>
            <person name="Abrahante J.E."/>
            <person name="Garbe J."/>
        </authorList>
    </citation>
    <scope>NUCLEOTIDE SEQUENCE</scope>
    <source>
        <strain evidence="2">Duluth1</strain>
        <tissue evidence="2">Whole animal</tissue>
    </source>
</reference>
<dbReference type="AlphaFoldDB" id="A0A9D4KZS3"/>
<feature type="compositionally biased region" description="Basic and acidic residues" evidence="1">
    <location>
        <begin position="67"/>
        <end position="102"/>
    </location>
</feature>
<comment type="caution">
    <text evidence="2">The sequence shown here is derived from an EMBL/GenBank/DDBJ whole genome shotgun (WGS) entry which is preliminary data.</text>
</comment>
<feature type="compositionally biased region" description="Basic and acidic residues" evidence="1">
    <location>
        <begin position="43"/>
        <end position="55"/>
    </location>
</feature>
<organism evidence="2 3">
    <name type="scientific">Dreissena polymorpha</name>
    <name type="common">Zebra mussel</name>
    <name type="synonym">Mytilus polymorpha</name>
    <dbReference type="NCBI Taxonomy" id="45954"/>
    <lineage>
        <taxon>Eukaryota</taxon>
        <taxon>Metazoa</taxon>
        <taxon>Spiralia</taxon>
        <taxon>Lophotrochozoa</taxon>
        <taxon>Mollusca</taxon>
        <taxon>Bivalvia</taxon>
        <taxon>Autobranchia</taxon>
        <taxon>Heteroconchia</taxon>
        <taxon>Euheterodonta</taxon>
        <taxon>Imparidentia</taxon>
        <taxon>Neoheterodontei</taxon>
        <taxon>Myida</taxon>
        <taxon>Dreissenoidea</taxon>
        <taxon>Dreissenidae</taxon>
        <taxon>Dreissena</taxon>
    </lineage>
</organism>
<feature type="region of interest" description="Disordered" evidence="1">
    <location>
        <begin position="41"/>
        <end position="119"/>
    </location>
</feature>
<proteinExistence type="predicted"/>
<dbReference type="EMBL" id="JAIWYP010000003">
    <property type="protein sequence ID" value="KAH3849185.1"/>
    <property type="molecule type" value="Genomic_DNA"/>
</dbReference>
<evidence type="ECO:0000313" key="3">
    <source>
        <dbReference type="Proteomes" id="UP000828390"/>
    </source>
</evidence>
<evidence type="ECO:0000256" key="1">
    <source>
        <dbReference type="SAM" id="MobiDB-lite"/>
    </source>
</evidence>
<gene>
    <name evidence="2" type="ORF">DPMN_091581</name>
</gene>
<protein>
    <submittedName>
        <fullName evidence="2">Uncharacterized protein</fullName>
    </submittedName>
</protein>
<keyword evidence="3" id="KW-1185">Reference proteome</keyword>
<evidence type="ECO:0000313" key="2">
    <source>
        <dbReference type="EMBL" id="KAH3849185.1"/>
    </source>
</evidence>
<accession>A0A9D4KZS3</accession>
<dbReference type="Proteomes" id="UP000828390">
    <property type="component" value="Unassembled WGS sequence"/>
</dbReference>